<dbReference type="InterPro" id="IPR003135">
    <property type="entry name" value="ATP-grasp_carboxylate-amine"/>
</dbReference>
<evidence type="ECO:0000256" key="6">
    <source>
        <dbReference type="ARBA" id="ARBA00023211"/>
    </source>
</evidence>
<dbReference type="Gene3D" id="3.40.50.20">
    <property type="match status" value="1"/>
</dbReference>
<dbReference type="SUPFAM" id="SSF52440">
    <property type="entry name" value="PreATP-grasp domain"/>
    <property type="match status" value="1"/>
</dbReference>
<feature type="binding site" evidence="7">
    <location>
        <begin position="150"/>
        <end position="156"/>
    </location>
    <ligand>
        <name>ATP</name>
        <dbReference type="ChEBI" id="CHEBI:30616"/>
    </ligand>
</feature>
<protein>
    <recommendedName>
        <fullName evidence="7 8">N5-carboxyaminoimidazole ribonucleotide synthase</fullName>
        <shortName evidence="7 8">N5-CAIR synthase</shortName>
        <ecNumber evidence="7 8">6.3.4.18</ecNumber>
    </recommendedName>
    <alternativeName>
        <fullName evidence="7 8">5-(carboxyamino)imidazole ribonucleotide synthetase</fullName>
    </alternativeName>
</protein>
<comment type="function">
    <text evidence="8">Catalyzes the ATP-dependent conversion of 5-aminoimidazole ribonucleotide (AIR) and HCO(3)- to N5-carboxyaminoimidazole ribonucleotide (N5-CAIR).</text>
</comment>
<evidence type="ECO:0000256" key="3">
    <source>
        <dbReference type="ARBA" id="ARBA00022741"/>
    </source>
</evidence>
<keyword evidence="3 7" id="KW-0547">Nucleotide-binding</keyword>
<keyword evidence="6" id="KW-0464">Manganese</keyword>
<dbReference type="PROSITE" id="PS50975">
    <property type="entry name" value="ATP_GRASP"/>
    <property type="match status" value="1"/>
</dbReference>
<gene>
    <name evidence="7 8" type="primary">purK</name>
    <name evidence="10" type="ORF">R54876_GBNLAHCA_00457</name>
</gene>
<name>A0ABP0EPQ7_9LACO</name>
<dbReference type="Gene3D" id="3.30.470.20">
    <property type="entry name" value="ATP-grasp fold, B domain"/>
    <property type="match status" value="1"/>
</dbReference>
<comment type="similarity">
    <text evidence="7 8">Belongs to the PurK/PurT family.</text>
</comment>
<dbReference type="NCBIfam" id="NF004679">
    <property type="entry name" value="PRK06019.1-5"/>
    <property type="match status" value="1"/>
</dbReference>
<dbReference type="Pfam" id="PF17769">
    <property type="entry name" value="PurK_C"/>
    <property type="match status" value="1"/>
</dbReference>
<dbReference type="EC" id="6.3.4.18" evidence="7 8"/>
<sequence length="371" mass="41605">MQTSKRPFSRVGIIGGGQLGQMMTFSAKEIGCEVTVLDPTPNCPAGQVADKQIIAAYDDRLALQQLAQQVDYITYEFENVNQEALTQLDSKKIPQGIDLLRITSNRLFEKSFIAEIAPVTEFRAMNSVQELKAVVKALGLPGILKTTTSGYDGHGQYDLNYEEDIEKLEKNWPNREMIYEKRINFTHELSVMVARGGDGAIHTWPVAENIHEHHILKDSIVPARVPAKIQEKIQAIAIKICKAFGVAGVLGIEFFYDANSKQIWVNEIAPRPHNSGHYTIEACNLSQFAGHILSIMGQALPEIKLFDTARMVNLLGDELLSGKKAWQQHPDWYFHDYGKSEMRLHRKMGHITAVGAQAVETLTEFSRTLEE</sequence>
<dbReference type="Pfam" id="PF02222">
    <property type="entry name" value="ATP-grasp"/>
    <property type="match status" value="1"/>
</dbReference>
<dbReference type="Pfam" id="PF22660">
    <property type="entry name" value="RS_preATP-grasp-like"/>
    <property type="match status" value="1"/>
</dbReference>
<accession>A0ABP0EPQ7</accession>
<evidence type="ECO:0000256" key="1">
    <source>
        <dbReference type="ARBA" id="ARBA00001936"/>
    </source>
</evidence>
<comment type="catalytic activity">
    <reaction evidence="7 8">
        <text>5-amino-1-(5-phospho-beta-D-ribosyl)imidazole + hydrogencarbonate + ATP = 5-carboxyamino-1-(5-phospho-D-ribosyl)imidazole + ADP + phosphate + 2 H(+)</text>
        <dbReference type="Rhea" id="RHEA:19317"/>
        <dbReference type="ChEBI" id="CHEBI:15378"/>
        <dbReference type="ChEBI" id="CHEBI:17544"/>
        <dbReference type="ChEBI" id="CHEBI:30616"/>
        <dbReference type="ChEBI" id="CHEBI:43474"/>
        <dbReference type="ChEBI" id="CHEBI:58730"/>
        <dbReference type="ChEBI" id="CHEBI:137981"/>
        <dbReference type="ChEBI" id="CHEBI:456216"/>
        <dbReference type="EC" id="6.3.4.18"/>
    </reaction>
</comment>
<dbReference type="InterPro" id="IPR011054">
    <property type="entry name" value="Rudment_hybrid_motif"/>
</dbReference>
<dbReference type="RefSeq" id="WP_349641445.1">
    <property type="nucleotide sequence ID" value="NZ_CAWVOH010000001.1"/>
</dbReference>
<keyword evidence="11" id="KW-1185">Reference proteome</keyword>
<keyword evidence="4 7" id="KW-0658">Purine biosynthesis</keyword>
<comment type="caution">
    <text evidence="10">The sequence shown here is derived from an EMBL/GenBank/DDBJ whole genome shotgun (WGS) entry which is preliminary data.</text>
</comment>
<dbReference type="PANTHER" id="PTHR11609">
    <property type="entry name" value="PURINE BIOSYNTHESIS PROTEIN 6/7, PUR6/7"/>
    <property type="match status" value="1"/>
</dbReference>
<comment type="cofactor">
    <cofactor evidence="2">
        <name>Mg(2+)</name>
        <dbReference type="ChEBI" id="CHEBI:18420"/>
    </cofactor>
</comment>
<evidence type="ECO:0000256" key="5">
    <source>
        <dbReference type="ARBA" id="ARBA00022840"/>
    </source>
</evidence>
<dbReference type="InterPro" id="IPR054350">
    <property type="entry name" value="PurT/PurK_preATP-grasp"/>
</dbReference>
<dbReference type="InterPro" id="IPR016185">
    <property type="entry name" value="PreATP-grasp_dom_sf"/>
</dbReference>
<evidence type="ECO:0000256" key="4">
    <source>
        <dbReference type="ARBA" id="ARBA00022755"/>
    </source>
</evidence>
<dbReference type="Gene3D" id="3.30.1490.20">
    <property type="entry name" value="ATP-grasp fold, A domain"/>
    <property type="match status" value="1"/>
</dbReference>
<dbReference type="InterPro" id="IPR013815">
    <property type="entry name" value="ATP_grasp_subdomain_1"/>
</dbReference>
<evidence type="ECO:0000313" key="10">
    <source>
        <dbReference type="EMBL" id="CAK8053898.1"/>
    </source>
</evidence>
<dbReference type="InterPro" id="IPR040686">
    <property type="entry name" value="PurK_C"/>
</dbReference>
<evidence type="ECO:0000256" key="8">
    <source>
        <dbReference type="RuleBase" id="RU361200"/>
    </source>
</evidence>
<dbReference type="GO" id="GO:0034028">
    <property type="term" value="F:5-(carboxyamino)imidazole ribonucleotide synthase activity"/>
    <property type="evidence" value="ECO:0007669"/>
    <property type="project" value="UniProtKB-EC"/>
</dbReference>
<evidence type="ECO:0000256" key="7">
    <source>
        <dbReference type="HAMAP-Rule" id="MF_01928"/>
    </source>
</evidence>
<feature type="binding site" evidence="7">
    <location>
        <begin position="266"/>
        <end position="267"/>
    </location>
    <ligand>
        <name>ATP</name>
        <dbReference type="ChEBI" id="CHEBI:30616"/>
    </ligand>
</feature>
<comment type="subunit">
    <text evidence="7 8">Homodimer.</text>
</comment>
<feature type="binding site" evidence="7">
    <location>
        <position position="188"/>
    </location>
    <ligand>
        <name>ATP</name>
        <dbReference type="ChEBI" id="CHEBI:30616"/>
    </ligand>
</feature>
<feature type="binding site" evidence="7">
    <location>
        <position position="106"/>
    </location>
    <ligand>
        <name>ATP</name>
        <dbReference type="ChEBI" id="CHEBI:30616"/>
    </ligand>
</feature>
<comment type="pathway">
    <text evidence="7 8">Purine metabolism; IMP biosynthesis via de novo pathway; 5-amino-1-(5-phospho-D-ribosyl)imidazole-4-carboxylate from 5-amino-1-(5-phospho-D-ribosyl)imidazole (N5-CAIR route): step 1/2.</text>
</comment>
<dbReference type="NCBIfam" id="NF004675">
    <property type="entry name" value="PRK06019.1-1"/>
    <property type="match status" value="1"/>
</dbReference>
<evidence type="ECO:0000259" key="9">
    <source>
        <dbReference type="PROSITE" id="PS50975"/>
    </source>
</evidence>
<dbReference type="HAMAP" id="MF_01928">
    <property type="entry name" value="PurK"/>
    <property type="match status" value="1"/>
</dbReference>
<proteinExistence type="inferred from homology"/>
<dbReference type="PANTHER" id="PTHR11609:SF5">
    <property type="entry name" value="PHOSPHORIBOSYLAMINOIMIDAZOLE CARBOXYLASE"/>
    <property type="match status" value="1"/>
</dbReference>
<dbReference type="Proteomes" id="UP001314241">
    <property type="component" value="Unassembled WGS sequence"/>
</dbReference>
<dbReference type="SUPFAM" id="SSF56059">
    <property type="entry name" value="Glutathione synthetase ATP-binding domain-like"/>
    <property type="match status" value="1"/>
</dbReference>
<dbReference type="EMBL" id="CAWVOH010000001">
    <property type="protein sequence ID" value="CAK8053898.1"/>
    <property type="molecule type" value="Genomic_DNA"/>
</dbReference>
<evidence type="ECO:0000256" key="2">
    <source>
        <dbReference type="ARBA" id="ARBA00001946"/>
    </source>
</evidence>
<keyword evidence="7 8" id="KW-0436">Ligase</keyword>
<feature type="domain" description="ATP-grasp" evidence="9">
    <location>
        <begin position="109"/>
        <end position="296"/>
    </location>
</feature>
<feature type="binding site" evidence="7">
    <location>
        <position position="211"/>
    </location>
    <ligand>
        <name>ATP</name>
        <dbReference type="ChEBI" id="CHEBI:30616"/>
    </ligand>
</feature>
<dbReference type="InterPro" id="IPR005875">
    <property type="entry name" value="PurK"/>
</dbReference>
<keyword evidence="5 7" id="KW-0067">ATP-binding</keyword>
<evidence type="ECO:0000313" key="11">
    <source>
        <dbReference type="Proteomes" id="UP001314241"/>
    </source>
</evidence>
<dbReference type="InterPro" id="IPR011761">
    <property type="entry name" value="ATP-grasp"/>
</dbReference>
<feature type="binding site" evidence="7">
    <location>
        <position position="145"/>
    </location>
    <ligand>
        <name>ATP</name>
        <dbReference type="ChEBI" id="CHEBI:30616"/>
    </ligand>
</feature>
<dbReference type="NCBIfam" id="TIGR01161">
    <property type="entry name" value="purK"/>
    <property type="match status" value="1"/>
</dbReference>
<reference evidence="10 11" key="1">
    <citation type="submission" date="2024-01" db="EMBL/GenBank/DDBJ databases">
        <authorList>
            <person name="Botero Cardona J."/>
        </authorList>
    </citation>
    <scope>NUCLEOTIDE SEQUENCE [LARGE SCALE GENOMIC DNA]</scope>
    <source>
        <strain evidence="10 11">LMG 33000</strain>
    </source>
</reference>
<feature type="binding site" evidence="7">
    <location>
        <begin position="180"/>
        <end position="183"/>
    </location>
    <ligand>
        <name>ATP</name>
        <dbReference type="ChEBI" id="CHEBI:30616"/>
    </ligand>
</feature>
<comment type="cofactor">
    <cofactor evidence="1">
        <name>Mn(2+)</name>
        <dbReference type="ChEBI" id="CHEBI:29035"/>
    </cofactor>
</comment>
<comment type="function">
    <text evidence="7">Catalyzes the ATP-dependent conversion of 5-aminoimidazole ribonucleotide (AIR) and HCO(3)(-) to N5-carboxyaminoimidazole ribonucleotide (N5-CAIR).</text>
</comment>
<dbReference type="SUPFAM" id="SSF51246">
    <property type="entry name" value="Rudiment single hybrid motif"/>
    <property type="match status" value="1"/>
</dbReference>
<organism evidence="10 11">
    <name type="scientific">Eupransor demetentiae</name>
    <dbReference type="NCBI Taxonomy" id="3109584"/>
    <lineage>
        <taxon>Bacteria</taxon>
        <taxon>Bacillati</taxon>
        <taxon>Bacillota</taxon>
        <taxon>Bacilli</taxon>
        <taxon>Lactobacillales</taxon>
        <taxon>Lactobacillaceae</taxon>
        <taxon>Eupransor</taxon>
    </lineage>
</organism>